<protein>
    <submittedName>
        <fullName evidence="5">Tyrosine recombinase XerC</fullName>
    </submittedName>
</protein>
<accession>A0A379LSA7</accession>
<keyword evidence="1" id="KW-0229">DNA integration</keyword>
<dbReference type="GO" id="GO:0006310">
    <property type="term" value="P:DNA recombination"/>
    <property type="evidence" value="ECO:0007669"/>
    <property type="project" value="UniProtKB-KW"/>
</dbReference>
<evidence type="ECO:0000256" key="3">
    <source>
        <dbReference type="PIRSR" id="PIRSR004576-50"/>
    </source>
</evidence>
<organism evidence="5 6">
    <name type="scientific">Providencia rettgeri</name>
    <dbReference type="NCBI Taxonomy" id="587"/>
    <lineage>
        <taxon>Bacteria</taxon>
        <taxon>Pseudomonadati</taxon>
        <taxon>Pseudomonadota</taxon>
        <taxon>Gammaproteobacteria</taxon>
        <taxon>Enterobacterales</taxon>
        <taxon>Morganellaceae</taxon>
        <taxon>Providencia</taxon>
    </lineage>
</organism>
<evidence type="ECO:0000256" key="1">
    <source>
        <dbReference type="ARBA" id="ARBA00022908"/>
    </source>
</evidence>
<dbReference type="Pfam" id="PF00589">
    <property type="entry name" value="Phage_integrase"/>
    <property type="match status" value="1"/>
</dbReference>
<dbReference type="AlphaFoldDB" id="A0A379LSA7"/>
<evidence type="ECO:0000256" key="2">
    <source>
        <dbReference type="ARBA" id="ARBA00023172"/>
    </source>
</evidence>
<dbReference type="Gene3D" id="1.10.443.10">
    <property type="entry name" value="Intergrase catalytic core"/>
    <property type="match status" value="1"/>
</dbReference>
<gene>
    <name evidence="5" type="primary">xerC_3</name>
    <name evidence="5" type="ORF">NCTC11801_04742</name>
</gene>
<dbReference type="EMBL" id="UGTZ01000002">
    <property type="protein sequence ID" value="SUD99016.1"/>
    <property type="molecule type" value="Genomic_DNA"/>
</dbReference>
<dbReference type="Proteomes" id="UP000254208">
    <property type="component" value="Unassembled WGS sequence"/>
</dbReference>
<dbReference type="InterPro" id="IPR050090">
    <property type="entry name" value="Tyrosine_recombinase_XerCD"/>
</dbReference>
<feature type="domain" description="Tyr recombinase" evidence="4">
    <location>
        <begin position="45"/>
        <end position="237"/>
    </location>
</feature>
<dbReference type="GO" id="GO:0003677">
    <property type="term" value="F:DNA binding"/>
    <property type="evidence" value="ECO:0007669"/>
    <property type="project" value="InterPro"/>
</dbReference>
<dbReference type="SUPFAM" id="SSF56349">
    <property type="entry name" value="DNA breaking-rejoining enzymes"/>
    <property type="match status" value="1"/>
</dbReference>
<evidence type="ECO:0000313" key="6">
    <source>
        <dbReference type="Proteomes" id="UP000254208"/>
    </source>
</evidence>
<dbReference type="RefSeq" id="WP_115168351.1">
    <property type="nucleotide sequence ID" value="NZ_CP077318.1"/>
</dbReference>
<dbReference type="InterPro" id="IPR011010">
    <property type="entry name" value="DNA_brk_join_enz"/>
</dbReference>
<proteinExistence type="predicted"/>
<dbReference type="InterPro" id="IPR002104">
    <property type="entry name" value="Integrase_catalytic"/>
</dbReference>
<dbReference type="GO" id="GO:0015074">
    <property type="term" value="P:DNA integration"/>
    <property type="evidence" value="ECO:0007669"/>
    <property type="project" value="UniProtKB-KW"/>
</dbReference>
<dbReference type="InterPro" id="IPR016423">
    <property type="entry name" value="Resolvase_Rsv"/>
</dbReference>
<dbReference type="PIRSF" id="PIRSF004576">
    <property type="entry name" value="Resolvase_Rsv"/>
    <property type="match status" value="1"/>
</dbReference>
<reference evidence="5 6" key="1">
    <citation type="submission" date="2018-06" db="EMBL/GenBank/DDBJ databases">
        <authorList>
            <consortium name="Pathogen Informatics"/>
            <person name="Doyle S."/>
        </authorList>
    </citation>
    <scope>NUCLEOTIDE SEQUENCE [LARGE SCALE GENOMIC DNA]</scope>
    <source>
        <strain evidence="5 6">NCTC11801</strain>
    </source>
</reference>
<dbReference type="InterPro" id="IPR013762">
    <property type="entry name" value="Integrase-like_cat_sf"/>
</dbReference>
<name>A0A379LSA7_PRORE</name>
<sequence>MSAFFPVNPESGKSILQRQSQALLQNGYLERARQLRNLAIAAELDCPKYLLAPEVNQLLQFIPDLHQRTLIDTLWNTGARIHEALSLTKGDFYLDEETPFVVLRTLKQRETQTKSKEVRVKTRPKRIVALFDPQYVQLMKSYFATMRLKNQSRIWPIQSDNTVRNWLRSAVEQAEVNGASYVVNPITCKTFRHSFAMHLIFNGVPMKVIQAYLGHKKSSSTDIYTKIFTLDTMLHFDISFR</sequence>
<evidence type="ECO:0000259" key="4">
    <source>
        <dbReference type="PROSITE" id="PS51898"/>
    </source>
</evidence>
<dbReference type="PANTHER" id="PTHR30349">
    <property type="entry name" value="PHAGE INTEGRASE-RELATED"/>
    <property type="match status" value="1"/>
</dbReference>
<evidence type="ECO:0000313" key="5">
    <source>
        <dbReference type="EMBL" id="SUD99016.1"/>
    </source>
</evidence>
<dbReference type="PROSITE" id="PS51898">
    <property type="entry name" value="TYR_RECOMBINASE"/>
    <property type="match status" value="1"/>
</dbReference>
<dbReference type="PANTHER" id="PTHR30349:SF90">
    <property type="entry name" value="TYROSINE RECOMBINASE XERD"/>
    <property type="match status" value="1"/>
</dbReference>
<keyword evidence="2" id="KW-0233">DNA recombination</keyword>
<dbReference type="GeneID" id="93674803"/>
<feature type="active site" description="O-(3'-phospho-DNA)-tyrosine intermediate" evidence="3">
    <location>
        <position position="224"/>
    </location>
</feature>